<evidence type="ECO:0000313" key="3">
    <source>
        <dbReference type="EMBL" id="KAK3212512.1"/>
    </source>
</evidence>
<evidence type="ECO:0000256" key="1">
    <source>
        <dbReference type="SAM" id="MobiDB-lite"/>
    </source>
</evidence>
<reference evidence="3" key="1">
    <citation type="journal article" date="2023" name="Plant J.">
        <title>Genome sequences and population genomics provide insights into the demographic history, inbreeding, and mutation load of two 'living fossil' tree species of Dipteronia.</title>
        <authorList>
            <person name="Feng Y."/>
            <person name="Comes H.P."/>
            <person name="Chen J."/>
            <person name="Zhu S."/>
            <person name="Lu R."/>
            <person name="Zhang X."/>
            <person name="Li P."/>
            <person name="Qiu J."/>
            <person name="Olsen K.M."/>
            <person name="Qiu Y."/>
        </authorList>
    </citation>
    <scope>NUCLEOTIDE SEQUENCE</scope>
    <source>
        <strain evidence="3">NBL</strain>
    </source>
</reference>
<proteinExistence type="predicted"/>
<evidence type="ECO:0000259" key="2">
    <source>
        <dbReference type="Pfam" id="PF20167"/>
    </source>
</evidence>
<feature type="compositionally biased region" description="Polar residues" evidence="1">
    <location>
        <begin position="1"/>
        <end position="11"/>
    </location>
</feature>
<dbReference type="Pfam" id="PF20167">
    <property type="entry name" value="Transposase_32"/>
    <property type="match status" value="1"/>
</dbReference>
<sequence>MGRNKISNSIHPSKPKVKPKSTQTTSKKHKPNKLKALGVMGTKKLIQDKESSAFENALVSVRGKTFKISSDRINKFLGISIKIVSERLDVDNIDNLTLMGRTLCEDDGFEWGKRAFIGQSELTKVSAFQHPFVCENLVGSTNASELNKEKNKIVYALVTNKSLNLGDLLIEHIESAATSSRLDKKLAFSGFLTHFCMKLGVPILEDDVLLPPLKKFCDKRLVFMSFKEKGKAIDTCSLFGEHHETCVVTSTNSLPEWAMHFQERLMTKIRELDAEVVELSAKVIQQDETIKDFGRQDWL</sequence>
<dbReference type="EMBL" id="JANJYJ010000005">
    <property type="protein sequence ID" value="KAK3212512.1"/>
    <property type="molecule type" value="Genomic_DNA"/>
</dbReference>
<accession>A0AAE0E6H1</accession>
<feature type="region of interest" description="Disordered" evidence="1">
    <location>
        <begin position="1"/>
        <end position="32"/>
    </location>
</feature>
<comment type="caution">
    <text evidence="3">The sequence shown here is derived from an EMBL/GenBank/DDBJ whole genome shotgun (WGS) entry which is preliminary data.</text>
</comment>
<dbReference type="AlphaFoldDB" id="A0AAE0E6H1"/>
<dbReference type="InterPro" id="IPR046796">
    <property type="entry name" value="Transposase_32_dom"/>
</dbReference>
<dbReference type="Proteomes" id="UP001281410">
    <property type="component" value="Unassembled WGS sequence"/>
</dbReference>
<gene>
    <name evidence="3" type="ORF">Dsin_017218</name>
</gene>
<keyword evidence="4" id="KW-1185">Reference proteome</keyword>
<feature type="domain" description="Putative plant transposon protein" evidence="2">
    <location>
        <begin position="56"/>
        <end position="202"/>
    </location>
</feature>
<name>A0AAE0E6H1_9ROSI</name>
<evidence type="ECO:0000313" key="4">
    <source>
        <dbReference type="Proteomes" id="UP001281410"/>
    </source>
</evidence>
<protein>
    <recommendedName>
        <fullName evidence="2">Putative plant transposon protein domain-containing protein</fullName>
    </recommendedName>
</protein>
<organism evidence="3 4">
    <name type="scientific">Dipteronia sinensis</name>
    <dbReference type="NCBI Taxonomy" id="43782"/>
    <lineage>
        <taxon>Eukaryota</taxon>
        <taxon>Viridiplantae</taxon>
        <taxon>Streptophyta</taxon>
        <taxon>Embryophyta</taxon>
        <taxon>Tracheophyta</taxon>
        <taxon>Spermatophyta</taxon>
        <taxon>Magnoliopsida</taxon>
        <taxon>eudicotyledons</taxon>
        <taxon>Gunneridae</taxon>
        <taxon>Pentapetalae</taxon>
        <taxon>rosids</taxon>
        <taxon>malvids</taxon>
        <taxon>Sapindales</taxon>
        <taxon>Sapindaceae</taxon>
        <taxon>Hippocastanoideae</taxon>
        <taxon>Acereae</taxon>
        <taxon>Dipteronia</taxon>
    </lineage>
</organism>